<reference evidence="1" key="1">
    <citation type="submission" date="2023-11" db="EMBL/GenBank/DDBJ databases">
        <authorList>
            <person name="Poullet M."/>
        </authorList>
    </citation>
    <scope>NUCLEOTIDE SEQUENCE</scope>
    <source>
        <strain evidence="1">E1834</strain>
    </source>
</reference>
<protein>
    <submittedName>
        <fullName evidence="1">Uncharacterized protein</fullName>
    </submittedName>
</protein>
<evidence type="ECO:0000313" key="1">
    <source>
        <dbReference type="EMBL" id="CAK5088389.1"/>
    </source>
</evidence>
<organism evidence="1 2">
    <name type="scientific">Meloidogyne enterolobii</name>
    <name type="common">Root-knot nematode worm</name>
    <name type="synonym">Meloidogyne mayaguensis</name>
    <dbReference type="NCBI Taxonomy" id="390850"/>
    <lineage>
        <taxon>Eukaryota</taxon>
        <taxon>Metazoa</taxon>
        <taxon>Ecdysozoa</taxon>
        <taxon>Nematoda</taxon>
        <taxon>Chromadorea</taxon>
        <taxon>Rhabditida</taxon>
        <taxon>Tylenchina</taxon>
        <taxon>Tylenchomorpha</taxon>
        <taxon>Tylenchoidea</taxon>
        <taxon>Meloidogynidae</taxon>
        <taxon>Meloidogyninae</taxon>
        <taxon>Meloidogyne</taxon>
    </lineage>
</organism>
<keyword evidence="2" id="KW-1185">Reference proteome</keyword>
<name>A0ACB1AAQ1_MELEN</name>
<dbReference type="Proteomes" id="UP001497535">
    <property type="component" value="Unassembled WGS sequence"/>
</dbReference>
<gene>
    <name evidence="1" type="ORF">MENTE1834_LOCUS36039</name>
</gene>
<dbReference type="EMBL" id="CAVMJV010000071">
    <property type="protein sequence ID" value="CAK5088389.1"/>
    <property type="molecule type" value="Genomic_DNA"/>
</dbReference>
<sequence length="92" mass="10860">MYAGVPLICIPFTGDQLYNASIVEAKGVGIYLRHYDNHFIQNLWNALVQILHDEDGDFNFNSKYSLKAEEMRNEILQNYEHEKMKDKFLDKF</sequence>
<accession>A0ACB1AAQ1</accession>
<comment type="caution">
    <text evidence="1">The sequence shown here is derived from an EMBL/GenBank/DDBJ whole genome shotgun (WGS) entry which is preliminary data.</text>
</comment>
<evidence type="ECO:0000313" key="2">
    <source>
        <dbReference type="Proteomes" id="UP001497535"/>
    </source>
</evidence>
<proteinExistence type="predicted"/>